<feature type="region of interest" description="Disordered" evidence="1">
    <location>
        <begin position="1398"/>
        <end position="1441"/>
    </location>
</feature>
<proteinExistence type="predicted"/>
<gene>
    <name evidence="2" type="ORF">PAC_17080</name>
</gene>
<feature type="compositionally biased region" description="Basic and acidic residues" evidence="1">
    <location>
        <begin position="1"/>
        <end position="12"/>
    </location>
</feature>
<feature type="region of interest" description="Disordered" evidence="1">
    <location>
        <begin position="1"/>
        <end position="244"/>
    </location>
</feature>
<dbReference type="PANTHER" id="PTHR35487">
    <property type="entry name" value="DUF3824 DOMAIN-CONTAINING PROTEIN"/>
    <property type="match status" value="1"/>
</dbReference>
<keyword evidence="3" id="KW-1185">Reference proteome</keyword>
<feature type="region of interest" description="Disordered" evidence="1">
    <location>
        <begin position="377"/>
        <end position="399"/>
    </location>
</feature>
<dbReference type="OrthoDB" id="1577640at2759"/>
<evidence type="ECO:0000313" key="3">
    <source>
        <dbReference type="Proteomes" id="UP000184330"/>
    </source>
</evidence>
<feature type="compositionally biased region" description="Basic and acidic residues" evidence="1">
    <location>
        <begin position="189"/>
        <end position="233"/>
    </location>
</feature>
<protein>
    <submittedName>
        <fullName evidence="2">Uncharacterized protein</fullName>
    </submittedName>
</protein>
<evidence type="ECO:0000256" key="1">
    <source>
        <dbReference type="SAM" id="MobiDB-lite"/>
    </source>
</evidence>
<feature type="region of interest" description="Disordered" evidence="1">
    <location>
        <begin position="323"/>
        <end position="349"/>
    </location>
</feature>
<evidence type="ECO:0000313" key="2">
    <source>
        <dbReference type="EMBL" id="CZR67181.1"/>
    </source>
</evidence>
<feature type="compositionally biased region" description="Basic residues" evidence="1">
    <location>
        <begin position="1472"/>
        <end position="1482"/>
    </location>
</feature>
<feature type="region of interest" description="Disordered" evidence="1">
    <location>
        <begin position="1466"/>
        <end position="1508"/>
    </location>
</feature>
<feature type="compositionally biased region" description="Basic residues" evidence="1">
    <location>
        <begin position="334"/>
        <end position="349"/>
    </location>
</feature>
<dbReference type="PANTHER" id="PTHR35487:SF1">
    <property type="entry name" value="DUF3824 DOMAIN-CONTAINING PROTEIN"/>
    <property type="match status" value="1"/>
</dbReference>
<feature type="compositionally biased region" description="Basic residues" evidence="1">
    <location>
        <begin position="384"/>
        <end position="394"/>
    </location>
</feature>
<accession>A0A1L7XQ56</accession>
<feature type="compositionally biased region" description="Polar residues" evidence="1">
    <location>
        <begin position="1487"/>
        <end position="1508"/>
    </location>
</feature>
<feature type="compositionally biased region" description="Polar residues" evidence="1">
    <location>
        <begin position="541"/>
        <end position="551"/>
    </location>
</feature>
<feature type="compositionally biased region" description="Basic and acidic residues" evidence="1">
    <location>
        <begin position="556"/>
        <end position="568"/>
    </location>
</feature>
<feature type="compositionally biased region" description="Basic and acidic residues" evidence="1">
    <location>
        <begin position="91"/>
        <end position="157"/>
    </location>
</feature>
<reference evidence="2 3" key="1">
    <citation type="submission" date="2016-03" db="EMBL/GenBank/DDBJ databases">
        <authorList>
            <person name="Ploux O."/>
        </authorList>
    </citation>
    <scope>NUCLEOTIDE SEQUENCE [LARGE SCALE GENOMIC DNA]</scope>
    <source>
        <strain evidence="2 3">UAMH 11012</strain>
    </source>
</reference>
<dbReference type="Proteomes" id="UP000184330">
    <property type="component" value="Unassembled WGS sequence"/>
</dbReference>
<organism evidence="2 3">
    <name type="scientific">Phialocephala subalpina</name>
    <dbReference type="NCBI Taxonomy" id="576137"/>
    <lineage>
        <taxon>Eukaryota</taxon>
        <taxon>Fungi</taxon>
        <taxon>Dikarya</taxon>
        <taxon>Ascomycota</taxon>
        <taxon>Pezizomycotina</taxon>
        <taxon>Leotiomycetes</taxon>
        <taxon>Helotiales</taxon>
        <taxon>Mollisiaceae</taxon>
        <taxon>Phialocephala</taxon>
        <taxon>Phialocephala fortinii species complex</taxon>
    </lineage>
</organism>
<sequence>MTDSVRSRYRDDPMEDSDSDIPSSSLTTARRKKPDKGSYRTVQRYRVTPSRAEEVENEYPRDNRRDFERIERIERPRSATDFRPQSSITERNFERRPSEYSPERERTSTVVYERDRERSRSRERGLPSILRDWRDPHQGVYESDRYQQETEYYDRPEPNPQPIIIRQRALEPQSILVQEAAQPPPAVLPRREREEDEYYYRRDIREQIDKSSSDLPRKERDEDTYYDRRDVRRPSVTASDTEYSDDDYVVKRRIVRRERSRSYSPHPKMHLAEGALASAGSAALLASHRAKQGMSGEHRGRNVVGGAGLGAIGAEVLTRARSRYRDPRDDWSRSRSRSRSRWRSRSRSPTRIKTAIGLAAAGLAAAAAAKYTSNRRTALEMGRGRSRTRSPPRRRWSDEYDHDFDYSAHRRARSRSRSTGTIAKAGASTAAVAAVAEHIRNKSRRRSGERSKSRIRTGAEIAGAGLAGAAVAGLYENRKAKEFTSISSLPQPKSLNFRVPGQGRGGRGSVTYDRMSRARIDNQTRPNAMKRFSDDPKHPSSVPSDIVSSLTADPAKQNEIEEKAKRNAESSADSPPGKSTIIPSRILPGRECELQGSALEIQSLATRALSEEQEVQSKEDIDVDRAVLSQLGERTIVAASLKEPESQSPIIQGSSAVNDVMLSKLEDIPACLPPTHFTRQAVTKSWPLGKEPLQAHRIRYHAHWDLPNFVASCFADLPPSKCQVENIFTITGDNENAQGTSAESYLKENWPEVSDVLLKALNDFVMQPNHDKIVVNLNEITLDLNRNANDAEQVTISVEAPYLLHISFATAFSWICAAFRRTDHDIVCRSATSVWAPMQNSEIKEEVALESDTRKIIEIRLNDLEPIESASSCWYEMFPGYALASGHPIRPRKQGVGLEIAFVDMVLTSQCLSFVTKPSGLVIHGLTSVLIPMSVLPKDNAIQWHFEDKLKQKDIKIAQLSEVLASPKFRDRAVLHDLKPESLVTRRCFLGYAAKANIVIGTKDYPTKLDRSQARTSMSTPRITSPIYLPFGSGTFISSSIFQQGMLATSSYKSLLRICAASKDQLVLVYDTGQEIGWYLPQTSVILHLAHSHLRFCDYVLYKANPPSTYDYRSTRRGPNSYESEKGCIGFSSPHPDGHAEALSAIQKSLKLKVKIRNDVESPEDEDFGQILQQIWHLLSHVSAVLGSRQIANLVTIKGVDLRDVVTLQNGIDVKEVQVDQPWALLTQVQPLVLLVRNVEPPIASEPENICKTWLSVPTGRKYMVTTGSIIRSFLERQSNGLGEHVEWEAGRDLIQTHSHGTTQPIYHTQRLRIGDKALPNTTLLSLIDKYTYCCLVFGDSKERRCFEKVLCDDEICCSTTRSKPVQVANRPHAIACRDINAALPDLFSTNVSLADNSPTASSEVTSNSLHLTDGTSDAETPSPSTPRLLSDTVSSKSGEDSFTFSTNNLSDIIPGMNSEPIWLQKTEKSHVSRNKISRLPRRSPVPLSTSKAENRTQQSSNWEVQKP</sequence>
<feature type="compositionally biased region" description="Basic and acidic residues" evidence="1">
    <location>
        <begin position="323"/>
        <end position="333"/>
    </location>
</feature>
<feature type="region of interest" description="Disordered" evidence="1">
    <location>
        <begin position="490"/>
        <end position="587"/>
    </location>
</feature>
<dbReference type="EMBL" id="FJOG01000042">
    <property type="protein sequence ID" value="CZR67181.1"/>
    <property type="molecule type" value="Genomic_DNA"/>
</dbReference>
<feature type="compositionally biased region" description="Basic and acidic residues" evidence="1">
    <location>
        <begin position="51"/>
        <end position="80"/>
    </location>
</feature>
<name>A0A1L7XQ56_9HELO</name>
<dbReference type="STRING" id="576137.A0A1L7XQ56"/>